<dbReference type="OrthoDB" id="416222at2759"/>
<evidence type="ECO:0000256" key="4">
    <source>
        <dbReference type="ARBA" id="ARBA00022801"/>
    </source>
</evidence>
<evidence type="ECO:0000313" key="9">
    <source>
        <dbReference type="Proteomes" id="UP001153069"/>
    </source>
</evidence>
<dbReference type="InterPro" id="IPR017853">
    <property type="entry name" value="GH"/>
</dbReference>
<feature type="region of interest" description="Disordered" evidence="6">
    <location>
        <begin position="400"/>
        <end position="428"/>
    </location>
</feature>
<dbReference type="InterPro" id="IPR001764">
    <property type="entry name" value="Glyco_hydro_3_N"/>
</dbReference>
<dbReference type="Gene3D" id="2.60.40.10">
    <property type="entry name" value="Immunoglobulins"/>
    <property type="match status" value="1"/>
</dbReference>
<name>A0A9N8E3M0_9STRA</name>
<keyword evidence="9" id="KW-1185">Reference proteome</keyword>
<protein>
    <recommendedName>
        <fullName evidence="3">beta-glucosidase</fullName>
        <ecNumber evidence="3">3.2.1.21</ecNumber>
    </recommendedName>
</protein>
<dbReference type="SUPFAM" id="SSF52279">
    <property type="entry name" value="Beta-D-glucan exohydrolase, C-terminal domain"/>
    <property type="match status" value="1"/>
</dbReference>
<dbReference type="PANTHER" id="PTHR42715">
    <property type="entry name" value="BETA-GLUCOSIDASE"/>
    <property type="match status" value="1"/>
</dbReference>
<comment type="caution">
    <text evidence="8">The sequence shown here is derived from an EMBL/GenBank/DDBJ whole genome shotgun (WGS) entry which is preliminary data.</text>
</comment>
<keyword evidence="4" id="KW-0378">Hydrolase</keyword>
<dbReference type="Pfam" id="PF01915">
    <property type="entry name" value="Glyco_hydro_3_C"/>
    <property type="match status" value="1"/>
</dbReference>
<dbReference type="Proteomes" id="UP001153069">
    <property type="component" value="Unassembled WGS sequence"/>
</dbReference>
<dbReference type="InterPro" id="IPR013783">
    <property type="entry name" value="Ig-like_fold"/>
</dbReference>
<dbReference type="InterPro" id="IPR036881">
    <property type="entry name" value="Glyco_hydro_3_C_sf"/>
</dbReference>
<dbReference type="Pfam" id="PF14310">
    <property type="entry name" value="Fn3-like"/>
    <property type="match status" value="1"/>
</dbReference>
<evidence type="ECO:0000313" key="8">
    <source>
        <dbReference type="EMBL" id="CAB9513324.1"/>
    </source>
</evidence>
<evidence type="ECO:0000256" key="6">
    <source>
        <dbReference type="SAM" id="MobiDB-lite"/>
    </source>
</evidence>
<dbReference type="AlphaFoldDB" id="A0A9N8E3M0"/>
<dbReference type="GO" id="GO:0005975">
    <property type="term" value="P:carbohydrate metabolic process"/>
    <property type="evidence" value="ECO:0007669"/>
    <property type="project" value="InterPro"/>
</dbReference>
<accession>A0A9N8E3M0</accession>
<dbReference type="GO" id="GO:0008422">
    <property type="term" value="F:beta-glucosidase activity"/>
    <property type="evidence" value="ECO:0007669"/>
    <property type="project" value="UniProtKB-EC"/>
</dbReference>
<gene>
    <name evidence="8" type="ORF">SEMRO_585_G170930.1</name>
</gene>
<organism evidence="8 9">
    <name type="scientific">Seminavis robusta</name>
    <dbReference type="NCBI Taxonomy" id="568900"/>
    <lineage>
        <taxon>Eukaryota</taxon>
        <taxon>Sar</taxon>
        <taxon>Stramenopiles</taxon>
        <taxon>Ochrophyta</taxon>
        <taxon>Bacillariophyta</taxon>
        <taxon>Bacillariophyceae</taxon>
        <taxon>Bacillariophycidae</taxon>
        <taxon>Naviculales</taxon>
        <taxon>Naviculaceae</taxon>
        <taxon>Seminavis</taxon>
    </lineage>
</organism>
<evidence type="ECO:0000256" key="1">
    <source>
        <dbReference type="ARBA" id="ARBA00000448"/>
    </source>
</evidence>
<dbReference type="EC" id="3.2.1.21" evidence="3"/>
<dbReference type="InterPro" id="IPR002772">
    <property type="entry name" value="Glyco_hydro_3_C"/>
</dbReference>
<sequence length="921" mass="101925">MDSSPEDLFDRLTLDEKISLLSGKSMWTLTDIKRVGLPSIRVSDGPQGVRKAVTELTAIESFPATCFPTACSLACSWNRTLIEQVGKALAKECRQQGVHILLGPGLNLKRHPCGGRNFEYFSEDPVVSGHMASAMVKGIQSSGHVGACMKHVCVNNQESWRFRVNVLVDERTLRELYLKGFEYVIKNANPWTLMCAYNQLNGIYCSENDYLFQKVVRNKWGYDGHVLTDWGATNRRVAGIEAGVDLEMPGTFGIHNKLIKDALKDGTLSQDRFDEAVLRNLRLIHRAVNGMEHGDNTGENQLPFSEDELFSQNHEMAYQAALDCVVLLQNDDNILPLASKKQSSAGTKVTLIGDFCQDPRYQGMGSSKVNSTKVDTVLEQISKHTDQYVFSRGYCNADDEDDDNASSSISGFFGKSKSDEEKESKERRERMIEQAVNDAKGSEAVIIMAGVPEIHESEGFDREHINLPAQHNELIDRICEVNPNVIVVLSNGGPVAMPWKDKVKGIVECYLLGQAGARALLDIMFGVASPSGKLTETFPLSLKDVPSNRYFPGNSHTVEYREGLNIGYRYYDTAQVPVLFPFGHGLSYTSFAYENCTCKVVDKSTEEGRTPLVQVECTVINNGSQPGAEIVQLYVHHNNQSTENRVYHPEQQLQDFAKTKVLGPGEAEKVVFLLTSDAFSFFDTGASEFVMEDGAAYEVRIASSSRDIRWTGTVASGDIARSHRATTSISKPSSDAALCHPPLKDGKSLPSPLVVSDSTFHDMLDKHPFDLMHLSSKSLLQQHVPGRGAPQPLQVGSVPGLLTQVADPNARVLPHHIDVIHRNSFLSEIERNGCFGKLFATIIMNAMEKEMEDPNDVKQKKMIREVARNLPLRCLATFSRGSMSFDLLDSLIAFFNGHYGSSMSHFSAGTQKAATGVFIRR</sequence>
<comment type="catalytic activity">
    <reaction evidence="1">
        <text>Hydrolysis of terminal, non-reducing beta-D-glucosyl residues with release of beta-D-glucose.</text>
        <dbReference type="EC" id="3.2.1.21"/>
    </reaction>
</comment>
<dbReference type="Pfam" id="PF00933">
    <property type="entry name" value="Glyco_hydro_3"/>
    <property type="match status" value="1"/>
</dbReference>
<feature type="compositionally biased region" description="Low complexity" evidence="6">
    <location>
        <begin position="405"/>
        <end position="415"/>
    </location>
</feature>
<dbReference type="Gene3D" id="3.40.50.1700">
    <property type="entry name" value="Glycoside hydrolase family 3 C-terminal domain"/>
    <property type="match status" value="1"/>
</dbReference>
<reference evidence="8" key="1">
    <citation type="submission" date="2020-06" db="EMBL/GenBank/DDBJ databases">
        <authorList>
            <consortium name="Plant Systems Biology data submission"/>
        </authorList>
    </citation>
    <scope>NUCLEOTIDE SEQUENCE</scope>
    <source>
        <strain evidence="8">D6</strain>
    </source>
</reference>
<dbReference type="InterPro" id="IPR050288">
    <property type="entry name" value="Cellulose_deg_GH3"/>
</dbReference>
<dbReference type="PRINTS" id="PR00133">
    <property type="entry name" value="GLHYDRLASE3"/>
</dbReference>
<proteinExistence type="inferred from homology"/>
<dbReference type="SMART" id="SM01217">
    <property type="entry name" value="Fn3_like"/>
    <property type="match status" value="1"/>
</dbReference>
<feature type="compositionally biased region" description="Basic and acidic residues" evidence="6">
    <location>
        <begin position="416"/>
        <end position="428"/>
    </location>
</feature>
<keyword evidence="5" id="KW-0326">Glycosidase</keyword>
<evidence type="ECO:0000259" key="7">
    <source>
        <dbReference type="SMART" id="SM01217"/>
    </source>
</evidence>
<dbReference type="Gene3D" id="3.20.20.300">
    <property type="entry name" value="Glycoside hydrolase, family 3, N-terminal domain"/>
    <property type="match status" value="1"/>
</dbReference>
<dbReference type="EMBL" id="CAICTM010000584">
    <property type="protein sequence ID" value="CAB9513324.1"/>
    <property type="molecule type" value="Genomic_DNA"/>
</dbReference>
<evidence type="ECO:0000256" key="5">
    <source>
        <dbReference type="ARBA" id="ARBA00023295"/>
    </source>
</evidence>
<evidence type="ECO:0000256" key="3">
    <source>
        <dbReference type="ARBA" id="ARBA00012744"/>
    </source>
</evidence>
<evidence type="ECO:0000256" key="2">
    <source>
        <dbReference type="ARBA" id="ARBA00005336"/>
    </source>
</evidence>
<comment type="similarity">
    <text evidence="2">Belongs to the glycosyl hydrolase 3 family.</text>
</comment>
<dbReference type="PANTHER" id="PTHR42715:SF10">
    <property type="entry name" value="BETA-GLUCOSIDASE"/>
    <property type="match status" value="1"/>
</dbReference>
<feature type="domain" description="Fibronectin type III-like" evidence="7">
    <location>
        <begin position="629"/>
        <end position="705"/>
    </location>
</feature>
<dbReference type="SUPFAM" id="SSF51445">
    <property type="entry name" value="(Trans)glycosidases"/>
    <property type="match status" value="1"/>
</dbReference>
<dbReference type="InterPro" id="IPR026891">
    <property type="entry name" value="Fn3-like"/>
</dbReference>
<dbReference type="InterPro" id="IPR036962">
    <property type="entry name" value="Glyco_hydro_3_N_sf"/>
</dbReference>